<evidence type="ECO:0000313" key="3">
    <source>
        <dbReference type="EMBL" id="GAJ21713.1"/>
    </source>
</evidence>
<keyword evidence="1" id="KW-0560">Oxidoreductase</keyword>
<reference evidence="3" key="1">
    <citation type="journal article" date="2014" name="Front. Microbiol.">
        <title>High frequency of phylogenetically diverse reductive dehalogenase-homologous genes in deep subseafloor sedimentary metagenomes.</title>
        <authorList>
            <person name="Kawai M."/>
            <person name="Futagami T."/>
            <person name="Toyoda A."/>
            <person name="Takaki Y."/>
            <person name="Nishi S."/>
            <person name="Hori S."/>
            <person name="Arai W."/>
            <person name="Tsubouchi T."/>
            <person name="Morono Y."/>
            <person name="Uchiyama I."/>
            <person name="Ito T."/>
            <person name="Fujiyama A."/>
            <person name="Inagaki F."/>
            <person name="Takami H."/>
        </authorList>
    </citation>
    <scope>NUCLEOTIDE SEQUENCE</scope>
    <source>
        <strain evidence="3">Expedition CK06-06</strain>
    </source>
</reference>
<dbReference type="InterPro" id="IPR050463">
    <property type="entry name" value="Gfo/Idh/MocA_oxidrdct_glycsds"/>
</dbReference>
<dbReference type="GO" id="GO:0000166">
    <property type="term" value="F:nucleotide binding"/>
    <property type="evidence" value="ECO:0007669"/>
    <property type="project" value="InterPro"/>
</dbReference>
<organism evidence="3">
    <name type="scientific">marine sediment metagenome</name>
    <dbReference type="NCBI Taxonomy" id="412755"/>
    <lineage>
        <taxon>unclassified sequences</taxon>
        <taxon>metagenomes</taxon>
        <taxon>ecological metagenomes</taxon>
    </lineage>
</organism>
<dbReference type="Gene3D" id="3.40.50.720">
    <property type="entry name" value="NAD(P)-binding Rossmann-like Domain"/>
    <property type="match status" value="1"/>
</dbReference>
<dbReference type="InterPro" id="IPR000683">
    <property type="entry name" value="Gfo/Idh/MocA-like_OxRdtase_N"/>
</dbReference>
<dbReference type="PANTHER" id="PTHR43818:SF11">
    <property type="entry name" value="BCDNA.GH03377"/>
    <property type="match status" value="1"/>
</dbReference>
<name>X1UW37_9ZZZZ</name>
<proteinExistence type="predicted"/>
<protein>
    <recommendedName>
        <fullName evidence="2">Gfo/Idh/MocA-like oxidoreductase N-terminal domain-containing protein</fullName>
    </recommendedName>
</protein>
<sequence>MKRVGVIGLGYWGPKLARCFKELGVLWAIADQDERRVYEVNESLGIGNLAADIGALLALDCDAIAIATPPETHYDIAREALNAGRDIFIEKPMTISSSDAESLQKQAGAQGRNLMVGHIYLHNGGIKRMPVPVGKAELYVQLLNEKGGP</sequence>
<accession>X1UW37</accession>
<dbReference type="Pfam" id="PF01408">
    <property type="entry name" value="GFO_IDH_MocA"/>
    <property type="match status" value="1"/>
</dbReference>
<dbReference type="EMBL" id="BARW01038286">
    <property type="protein sequence ID" value="GAJ21713.1"/>
    <property type="molecule type" value="Genomic_DNA"/>
</dbReference>
<comment type="caution">
    <text evidence="3">The sequence shown here is derived from an EMBL/GenBank/DDBJ whole genome shotgun (WGS) entry which is preliminary data.</text>
</comment>
<dbReference type="GO" id="GO:0016491">
    <property type="term" value="F:oxidoreductase activity"/>
    <property type="evidence" value="ECO:0007669"/>
    <property type="project" value="UniProtKB-KW"/>
</dbReference>
<feature type="domain" description="Gfo/Idh/MocA-like oxidoreductase N-terminal" evidence="2">
    <location>
        <begin position="3"/>
        <end position="118"/>
    </location>
</feature>
<feature type="non-terminal residue" evidence="3">
    <location>
        <position position="149"/>
    </location>
</feature>
<dbReference type="AlphaFoldDB" id="X1UW37"/>
<dbReference type="InterPro" id="IPR036291">
    <property type="entry name" value="NAD(P)-bd_dom_sf"/>
</dbReference>
<evidence type="ECO:0000259" key="2">
    <source>
        <dbReference type="Pfam" id="PF01408"/>
    </source>
</evidence>
<dbReference type="SUPFAM" id="SSF51735">
    <property type="entry name" value="NAD(P)-binding Rossmann-fold domains"/>
    <property type="match status" value="1"/>
</dbReference>
<dbReference type="PANTHER" id="PTHR43818">
    <property type="entry name" value="BCDNA.GH03377"/>
    <property type="match status" value="1"/>
</dbReference>
<gene>
    <name evidence="3" type="ORF">S12H4_58812</name>
</gene>
<evidence type="ECO:0000256" key="1">
    <source>
        <dbReference type="ARBA" id="ARBA00023002"/>
    </source>
</evidence>